<protein>
    <submittedName>
        <fullName evidence="3">Chitinase</fullName>
    </submittedName>
</protein>
<feature type="region of interest" description="Disordered" evidence="1">
    <location>
        <begin position="35"/>
        <end position="57"/>
    </location>
</feature>
<dbReference type="Gene3D" id="3.20.20.80">
    <property type="entry name" value="Glycosidases"/>
    <property type="match status" value="1"/>
</dbReference>
<accession>A0ABV3AYT7</accession>
<feature type="chain" id="PRO_5045217609" evidence="2">
    <location>
        <begin position="24"/>
        <end position="351"/>
    </location>
</feature>
<organism evidence="3 4">
    <name type="scientific">Streptomyces neyagawaensis</name>
    <dbReference type="NCBI Taxonomy" id="42238"/>
    <lineage>
        <taxon>Bacteria</taxon>
        <taxon>Bacillati</taxon>
        <taxon>Actinomycetota</taxon>
        <taxon>Actinomycetes</taxon>
        <taxon>Kitasatosporales</taxon>
        <taxon>Streptomycetaceae</taxon>
        <taxon>Streptomyces</taxon>
    </lineage>
</organism>
<gene>
    <name evidence="3" type="ORF">ABZ931_14195</name>
</gene>
<dbReference type="CDD" id="cd06543">
    <property type="entry name" value="GH18_PF-ChiA-like"/>
    <property type="match status" value="1"/>
</dbReference>
<feature type="signal peptide" evidence="2">
    <location>
        <begin position="1"/>
        <end position="23"/>
    </location>
</feature>
<proteinExistence type="predicted"/>
<dbReference type="PANTHER" id="PTHR42976">
    <property type="entry name" value="BIFUNCTIONAL CHITINASE/LYSOZYME-RELATED"/>
    <property type="match status" value="1"/>
</dbReference>
<dbReference type="Proteomes" id="UP001551189">
    <property type="component" value="Unassembled WGS sequence"/>
</dbReference>
<dbReference type="PANTHER" id="PTHR42976:SF1">
    <property type="entry name" value="GH18 DOMAIN-CONTAINING PROTEIN-RELATED"/>
    <property type="match status" value="1"/>
</dbReference>
<comment type="caution">
    <text evidence="3">The sequence shown here is derived from an EMBL/GenBank/DDBJ whole genome shotgun (WGS) entry which is preliminary data.</text>
</comment>
<evidence type="ECO:0000313" key="4">
    <source>
        <dbReference type="Proteomes" id="UP001551189"/>
    </source>
</evidence>
<dbReference type="InterPro" id="IPR052750">
    <property type="entry name" value="GH18_Chitinase"/>
</dbReference>
<evidence type="ECO:0000256" key="1">
    <source>
        <dbReference type="SAM" id="MobiDB-lite"/>
    </source>
</evidence>
<evidence type="ECO:0000256" key="2">
    <source>
        <dbReference type="SAM" id="SignalP"/>
    </source>
</evidence>
<dbReference type="RefSeq" id="WP_359695098.1">
    <property type="nucleotide sequence ID" value="NZ_JBEYXT010000051.1"/>
</dbReference>
<name>A0ABV3AYT7_9ACTN</name>
<dbReference type="EMBL" id="JBEYXT010000051">
    <property type="protein sequence ID" value="MEU6802149.1"/>
    <property type="molecule type" value="Genomic_DNA"/>
</dbReference>
<evidence type="ECO:0000313" key="3">
    <source>
        <dbReference type="EMBL" id="MEU6802149.1"/>
    </source>
</evidence>
<reference evidence="3 4" key="1">
    <citation type="submission" date="2024-06" db="EMBL/GenBank/DDBJ databases">
        <title>The Natural Products Discovery Center: Release of the First 8490 Sequenced Strains for Exploring Actinobacteria Biosynthetic Diversity.</title>
        <authorList>
            <person name="Kalkreuter E."/>
            <person name="Kautsar S.A."/>
            <person name="Yang D."/>
            <person name="Bader C.D."/>
            <person name="Teijaro C.N."/>
            <person name="Fluegel L."/>
            <person name="Davis C.M."/>
            <person name="Simpson J.R."/>
            <person name="Lauterbach L."/>
            <person name="Steele A.D."/>
            <person name="Gui C."/>
            <person name="Meng S."/>
            <person name="Li G."/>
            <person name="Viehrig K."/>
            <person name="Ye F."/>
            <person name="Su P."/>
            <person name="Kiefer A.F."/>
            <person name="Nichols A."/>
            <person name="Cepeda A.J."/>
            <person name="Yan W."/>
            <person name="Fan B."/>
            <person name="Jiang Y."/>
            <person name="Adhikari A."/>
            <person name="Zheng C.-J."/>
            <person name="Schuster L."/>
            <person name="Cowan T.M."/>
            <person name="Smanski M.J."/>
            <person name="Chevrette M.G."/>
            <person name="De Carvalho L.P.S."/>
            <person name="Shen B."/>
        </authorList>
    </citation>
    <scope>NUCLEOTIDE SEQUENCE [LARGE SCALE GENOMIC DNA]</scope>
    <source>
        <strain evidence="3 4">NPDC046851</strain>
    </source>
</reference>
<keyword evidence="4" id="KW-1185">Reference proteome</keyword>
<sequence length="351" mass="36149">MRNVPKPAAPLISAISAISVVSALVLTCAGCATGPTESASAPSGAPRTPDAKATAAEKEAEVSTVYAPYVDATEASDLDDAGSAAAYQLAFVIADGDACEPAWNGTTPLGDRAVKSRVAALTESGASVRVSFGGASGTELADACDDADDLADAYGAALDAAGATAADFDVEGDALKDSDAVDLRSEAIARLQRDRPGLTVSFTLPVMPSGLDDDALALLHSANDASVEVSTVNIMTMNYASSYDGDMGDYAERAARATHRQVRDVFGTSPGTAWRALALTSMLGVNDVENETFTLEDAAQVREFAEEKGIAWVSMWATFRDRECGDGARDALTDCSGVEQEDGAFAEAFSG</sequence>
<keyword evidence="2" id="KW-0732">Signal</keyword>
<dbReference type="SUPFAM" id="SSF51445">
    <property type="entry name" value="(Trans)glycosidases"/>
    <property type="match status" value="1"/>
</dbReference>
<dbReference type="InterPro" id="IPR017853">
    <property type="entry name" value="GH"/>
</dbReference>